<evidence type="ECO:0000313" key="2">
    <source>
        <dbReference type="EMBL" id="MBP2475257.1"/>
    </source>
</evidence>
<dbReference type="InterPro" id="IPR059050">
    <property type="entry name" value="Rv3660c_N"/>
</dbReference>
<dbReference type="NCBIfam" id="TIGR03815">
    <property type="entry name" value="CpaE_hom_Actino"/>
    <property type="match status" value="1"/>
</dbReference>
<proteinExistence type="predicted"/>
<organism evidence="2 3">
    <name type="scientific">Crossiella equi</name>
    <dbReference type="NCBI Taxonomy" id="130796"/>
    <lineage>
        <taxon>Bacteria</taxon>
        <taxon>Bacillati</taxon>
        <taxon>Actinomycetota</taxon>
        <taxon>Actinomycetes</taxon>
        <taxon>Pseudonocardiales</taxon>
        <taxon>Pseudonocardiaceae</taxon>
        <taxon>Crossiella</taxon>
    </lineage>
</organism>
<accession>A0ABS5AFY8</accession>
<feature type="domain" description="Rv3660c-like CheY-like N-terminal" evidence="1">
    <location>
        <begin position="10"/>
        <end position="113"/>
    </location>
</feature>
<dbReference type="SUPFAM" id="SSF52540">
    <property type="entry name" value="P-loop containing nucleoside triphosphate hydrolases"/>
    <property type="match status" value="1"/>
</dbReference>
<reference evidence="2 3" key="1">
    <citation type="submission" date="2021-03" db="EMBL/GenBank/DDBJ databases">
        <title>Sequencing the genomes of 1000 actinobacteria strains.</title>
        <authorList>
            <person name="Klenk H.-P."/>
        </authorList>
    </citation>
    <scope>NUCLEOTIDE SEQUENCE [LARGE SCALE GENOMIC DNA]</scope>
    <source>
        <strain evidence="2 3">DSM 44580</strain>
    </source>
</reference>
<dbReference type="RefSeq" id="WP_158103388.1">
    <property type="nucleotide sequence ID" value="NZ_JAGIOO010000001.1"/>
</dbReference>
<name>A0ABS5AFY8_9PSEU</name>
<keyword evidence="3" id="KW-1185">Reference proteome</keyword>
<evidence type="ECO:0000313" key="3">
    <source>
        <dbReference type="Proteomes" id="UP001519363"/>
    </source>
</evidence>
<dbReference type="EMBL" id="JAGIOO010000001">
    <property type="protein sequence ID" value="MBP2475257.1"/>
    <property type="molecule type" value="Genomic_DNA"/>
</dbReference>
<dbReference type="Proteomes" id="UP001519363">
    <property type="component" value="Unassembled WGS sequence"/>
</dbReference>
<comment type="caution">
    <text evidence="2">The sequence shown here is derived from an EMBL/GenBank/DDBJ whole genome shotgun (WGS) entry which is preliminary data.</text>
</comment>
<gene>
    <name evidence="2" type="ORF">JOF53_004129</name>
</gene>
<dbReference type="InterPro" id="IPR027417">
    <property type="entry name" value="P-loop_NTPase"/>
</dbReference>
<dbReference type="InterPro" id="IPR022521">
    <property type="entry name" value="Rv3660c"/>
</dbReference>
<dbReference type="PANTHER" id="PTHR43384">
    <property type="entry name" value="SEPTUM SITE-DETERMINING PROTEIN MIND HOMOLOG, CHLOROPLASTIC-RELATED"/>
    <property type="match status" value="1"/>
</dbReference>
<evidence type="ECO:0000259" key="1">
    <source>
        <dbReference type="Pfam" id="PF26563"/>
    </source>
</evidence>
<dbReference type="Gene3D" id="3.40.50.300">
    <property type="entry name" value="P-loop containing nucleotide triphosphate hydrolases"/>
    <property type="match status" value="1"/>
</dbReference>
<dbReference type="InterPro" id="IPR050625">
    <property type="entry name" value="ParA/MinD_ATPase"/>
</dbReference>
<protein>
    <submittedName>
        <fullName evidence="2">Secretion/DNA translocation related CpaE-like protein</fullName>
    </submittedName>
</protein>
<dbReference type="PANTHER" id="PTHR43384:SF11">
    <property type="entry name" value="SEPTUM SITE DETERMINING PROTEIN"/>
    <property type="match status" value="1"/>
</dbReference>
<dbReference type="Pfam" id="PF26563">
    <property type="entry name" value="Rv3660c_N"/>
    <property type="match status" value="1"/>
</dbReference>
<sequence length="354" mass="36384">MQETRPLVLVNEDTLLDEVLRVAAAAGRDVERAPDLAAVRQRWSRAPLVVLDDQTVADAAVAGLPRRGGVFVLCRSTPAEDTWAHAVAIGAEHVAVLPEAEATLAAAMADCLDVGAEPDGRVIGVVGGRGGAGASVFAAALGVTAADEGRPAMLLDCDPLGGGLDLVLGGERRRGLRWSGISVTKGRLDAVALRQALPRYGRNDLAVLSCDEDTGALEPQAVDSVLAAGRRGGGTVVCDLPRHFDEAAGVVLDTADLTVLLVPAEVRACTSAARVARLVGKRGTPLAMVVRGPAPTGLTTKDVAAAVGLPALATMKPCNGLEAALDTGRLPLRGTSPLARTARRVLGRADRGRD</sequence>